<dbReference type="AlphaFoldDB" id="G7KF02"/>
<protein>
    <submittedName>
        <fullName evidence="1 2">Uncharacterized protein</fullName>
    </submittedName>
</protein>
<dbReference type="PaxDb" id="3880-AES95022"/>
<evidence type="ECO:0000313" key="3">
    <source>
        <dbReference type="Proteomes" id="UP000002051"/>
    </source>
</evidence>
<reference evidence="1 3" key="2">
    <citation type="journal article" date="2014" name="BMC Genomics">
        <title>An improved genome release (version Mt4.0) for the model legume Medicago truncatula.</title>
        <authorList>
            <person name="Tang H."/>
            <person name="Krishnakumar V."/>
            <person name="Bidwell S."/>
            <person name="Rosen B."/>
            <person name="Chan A."/>
            <person name="Zhou S."/>
            <person name="Gentzbittel L."/>
            <person name="Childs K.L."/>
            <person name="Yandell M."/>
            <person name="Gundlach H."/>
            <person name="Mayer K.F."/>
            <person name="Schwartz D.C."/>
            <person name="Town C.D."/>
        </authorList>
    </citation>
    <scope>GENOME REANNOTATION</scope>
    <source>
        <strain evidence="2 3">cv. Jemalong A17</strain>
    </source>
</reference>
<sequence length="80" mass="9526">MAGLPKCIHAFLQGIWYSCVWVIWKNRNICFFQNEPSDIHGLLDKVKRYSFLWMKAKCKSCSYSWVDWWTHPLLCMGVPL</sequence>
<reference evidence="1 3" key="1">
    <citation type="journal article" date="2011" name="Nature">
        <title>The Medicago genome provides insight into the evolution of rhizobial symbioses.</title>
        <authorList>
            <person name="Young N.D."/>
            <person name="Debelle F."/>
            <person name="Oldroyd G.E."/>
            <person name="Geurts R."/>
            <person name="Cannon S.B."/>
            <person name="Udvardi M.K."/>
            <person name="Benedito V.A."/>
            <person name="Mayer K.F."/>
            <person name="Gouzy J."/>
            <person name="Schoof H."/>
            <person name="Van de Peer Y."/>
            <person name="Proost S."/>
            <person name="Cook D.R."/>
            <person name="Meyers B.C."/>
            <person name="Spannagl M."/>
            <person name="Cheung F."/>
            <person name="De Mita S."/>
            <person name="Krishnakumar V."/>
            <person name="Gundlach H."/>
            <person name="Zhou S."/>
            <person name="Mudge J."/>
            <person name="Bharti A.K."/>
            <person name="Murray J.D."/>
            <person name="Naoumkina M.A."/>
            <person name="Rosen B."/>
            <person name="Silverstein K.A."/>
            <person name="Tang H."/>
            <person name="Rombauts S."/>
            <person name="Zhao P.X."/>
            <person name="Zhou P."/>
            <person name="Barbe V."/>
            <person name="Bardou P."/>
            <person name="Bechner M."/>
            <person name="Bellec A."/>
            <person name="Berger A."/>
            <person name="Berges H."/>
            <person name="Bidwell S."/>
            <person name="Bisseling T."/>
            <person name="Choisne N."/>
            <person name="Couloux A."/>
            <person name="Denny R."/>
            <person name="Deshpande S."/>
            <person name="Dai X."/>
            <person name="Doyle J.J."/>
            <person name="Dudez A.M."/>
            <person name="Farmer A.D."/>
            <person name="Fouteau S."/>
            <person name="Franken C."/>
            <person name="Gibelin C."/>
            <person name="Gish J."/>
            <person name="Goldstein S."/>
            <person name="Gonzalez A.J."/>
            <person name="Green P.J."/>
            <person name="Hallab A."/>
            <person name="Hartog M."/>
            <person name="Hua A."/>
            <person name="Humphray S.J."/>
            <person name="Jeong D.H."/>
            <person name="Jing Y."/>
            <person name="Jocker A."/>
            <person name="Kenton S.M."/>
            <person name="Kim D.J."/>
            <person name="Klee K."/>
            <person name="Lai H."/>
            <person name="Lang C."/>
            <person name="Lin S."/>
            <person name="Macmil S.L."/>
            <person name="Magdelenat G."/>
            <person name="Matthews L."/>
            <person name="McCorrison J."/>
            <person name="Monaghan E.L."/>
            <person name="Mun J.H."/>
            <person name="Najar F.Z."/>
            <person name="Nicholson C."/>
            <person name="Noirot C."/>
            <person name="O'Bleness M."/>
            <person name="Paule C.R."/>
            <person name="Poulain J."/>
            <person name="Prion F."/>
            <person name="Qin B."/>
            <person name="Qu C."/>
            <person name="Retzel E.F."/>
            <person name="Riddle C."/>
            <person name="Sallet E."/>
            <person name="Samain S."/>
            <person name="Samson N."/>
            <person name="Sanders I."/>
            <person name="Saurat O."/>
            <person name="Scarpelli C."/>
            <person name="Schiex T."/>
            <person name="Segurens B."/>
            <person name="Severin A.J."/>
            <person name="Sherrier D.J."/>
            <person name="Shi R."/>
            <person name="Sims S."/>
            <person name="Singer S.R."/>
            <person name="Sinharoy S."/>
            <person name="Sterck L."/>
            <person name="Viollet A."/>
            <person name="Wang B.B."/>
            <person name="Wang K."/>
            <person name="Wang M."/>
            <person name="Wang X."/>
            <person name="Warfsmann J."/>
            <person name="Weissenbach J."/>
            <person name="White D.D."/>
            <person name="White J.D."/>
            <person name="Wiley G.B."/>
            <person name="Wincker P."/>
            <person name="Xing Y."/>
            <person name="Yang L."/>
            <person name="Yao Z."/>
            <person name="Ying F."/>
            <person name="Zhai J."/>
            <person name="Zhou L."/>
            <person name="Zuber A."/>
            <person name="Denarie J."/>
            <person name="Dixon R.A."/>
            <person name="May G.D."/>
            <person name="Schwartz D.C."/>
            <person name="Rogers J."/>
            <person name="Quetier F."/>
            <person name="Town C.D."/>
            <person name="Roe B.A."/>
        </authorList>
    </citation>
    <scope>NUCLEOTIDE SEQUENCE [LARGE SCALE GENOMIC DNA]</scope>
    <source>
        <strain evidence="1">A17</strain>
        <strain evidence="2 3">cv. Jemalong A17</strain>
    </source>
</reference>
<organism evidence="1 3">
    <name type="scientific">Medicago truncatula</name>
    <name type="common">Barrel medic</name>
    <name type="synonym">Medicago tribuloides</name>
    <dbReference type="NCBI Taxonomy" id="3880"/>
    <lineage>
        <taxon>Eukaryota</taxon>
        <taxon>Viridiplantae</taxon>
        <taxon>Streptophyta</taxon>
        <taxon>Embryophyta</taxon>
        <taxon>Tracheophyta</taxon>
        <taxon>Spermatophyta</taxon>
        <taxon>Magnoliopsida</taxon>
        <taxon>eudicotyledons</taxon>
        <taxon>Gunneridae</taxon>
        <taxon>Pentapetalae</taxon>
        <taxon>rosids</taxon>
        <taxon>fabids</taxon>
        <taxon>Fabales</taxon>
        <taxon>Fabaceae</taxon>
        <taxon>Papilionoideae</taxon>
        <taxon>50 kb inversion clade</taxon>
        <taxon>NPAAA clade</taxon>
        <taxon>Hologalegina</taxon>
        <taxon>IRL clade</taxon>
        <taxon>Trifolieae</taxon>
        <taxon>Medicago</taxon>
    </lineage>
</organism>
<evidence type="ECO:0000313" key="2">
    <source>
        <dbReference type="EnsemblPlants" id="AES95022"/>
    </source>
</evidence>
<dbReference type="EMBL" id="CM001221">
    <property type="protein sequence ID" value="AES95022.1"/>
    <property type="molecule type" value="Genomic_DNA"/>
</dbReference>
<accession>G7KF02</accession>
<dbReference type="Proteomes" id="UP000002051">
    <property type="component" value="Chromosome 5"/>
</dbReference>
<keyword evidence="3" id="KW-1185">Reference proteome</keyword>
<evidence type="ECO:0000313" key="1">
    <source>
        <dbReference type="EMBL" id="AES95022.1"/>
    </source>
</evidence>
<proteinExistence type="predicted"/>
<gene>
    <name evidence="1" type="ordered locus">MTR_5g020880</name>
</gene>
<dbReference type="HOGENOM" id="CLU_082252_2_0_1"/>
<dbReference type="PROSITE" id="PS51257">
    <property type="entry name" value="PROKAR_LIPOPROTEIN"/>
    <property type="match status" value="1"/>
</dbReference>
<name>G7KF02_MEDTR</name>
<dbReference type="EnsemblPlants" id="AES95022">
    <property type="protein sequence ID" value="AES95022"/>
    <property type="gene ID" value="MTR_5g020880"/>
</dbReference>
<reference evidence="2" key="3">
    <citation type="submission" date="2015-04" db="UniProtKB">
        <authorList>
            <consortium name="EnsemblPlants"/>
        </authorList>
    </citation>
    <scope>IDENTIFICATION</scope>
    <source>
        <strain evidence="2">cv. Jemalong A17</strain>
    </source>
</reference>